<evidence type="ECO:0000313" key="1">
    <source>
        <dbReference type="EMBL" id="AOK16961.1"/>
    </source>
</evidence>
<proteinExistence type="predicted"/>
<evidence type="ECO:0000313" key="2">
    <source>
        <dbReference type="Proteomes" id="UP000094776"/>
    </source>
</evidence>
<name>A0A1B4PSW8_BURCE</name>
<protein>
    <submittedName>
        <fullName evidence="1">Uncharacterized protein</fullName>
    </submittedName>
</protein>
<dbReference type="AlphaFoldDB" id="A0A1B4PSW8"/>
<sequence length="243" mass="26668">MNIEPTVRNAARLTYKALHTTLSPINDSEYRELLALCRADPTFRRYVEDVAAGMELQILDLSEQRGLIVVPASKDSRFAVRLTDIRSGMTPDQKAALVLAHIAIAAAFFPTTDGLDDDNYSPPPASVATCRDTLYALARRLKETSDLPPDVPPELAPGWETISALPVAIPSGQRASHASVVGVVKIALNQMSQNGLVRLDRDAEDEAAATYTPTFRLRVQLRELALRRLYEMAQLATTERKAA</sequence>
<accession>A0A1B4PSW8</accession>
<organism evidence="1 2">
    <name type="scientific">Burkholderia cepacia</name>
    <name type="common">Pseudomonas cepacia</name>
    <dbReference type="NCBI Taxonomy" id="292"/>
    <lineage>
        <taxon>Bacteria</taxon>
        <taxon>Pseudomonadati</taxon>
        <taxon>Pseudomonadota</taxon>
        <taxon>Betaproteobacteria</taxon>
        <taxon>Burkholderiales</taxon>
        <taxon>Burkholderiaceae</taxon>
        <taxon>Burkholderia</taxon>
        <taxon>Burkholderia cepacia complex</taxon>
    </lineage>
</organism>
<gene>
    <name evidence="1" type="ORF">WT26_13660</name>
</gene>
<dbReference type="EMBL" id="CP013443">
    <property type="protein sequence ID" value="AOK16961.1"/>
    <property type="molecule type" value="Genomic_DNA"/>
</dbReference>
<reference evidence="1 2" key="1">
    <citation type="submission" date="2015-12" db="EMBL/GenBank/DDBJ databases">
        <title>Diversity of Burkholderia near neighbor genomes.</title>
        <authorList>
            <person name="Sahl J."/>
            <person name="Wagner D."/>
            <person name="Keim P."/>
        </authorList>
    </citation>
    <scope>NUCLEOTIDE SEQUENCE [LARGE SCALE GENOMIC DNA]</scope>
    <source>
        <strain evidence="1 2">MSMB1184WGS</strain>
    </source>
</reference>
<dbReference type="Proteomes" id="UP000094776">
    <property type="component" value="Chromosome 1"/>
</dbReference>
<dbReference type="RefSeq" id="WP_059827272.1">
    <property type="nucleotide sequence ID" value="NZ_CP013443.1"/>
</dbReference>